<dbReference type="Proteomes" id="UP000240357">
    <property type="component" value="Unassembled WGS sequence"/>
</dbReference>
<name>A0A2T2YLP0_9BACT</name>
<gene>
    <name evidence="2" type="ORF">AHMF7605_24245</name>
</gene>
<feature type="domain" description="N-acetyltransferase" evidence="1">
    <location>
        <begin position="29"/>
        <end position="189"/>
    </location>
</feature>
<keyword evidence="3" id="KW-1185">Reference proteome</keyword>
<sequence>MPTYRPTFMLLNSNKAPNQPVCFECISNSRILRADTDWWDLYHQTFPQEEQEPPQAILDSLDQGVGLAFRVSNKEKTIGLATVHLLTNPSAVFLVYLAIDPAERRKQIGAHFFDYIYQTGAAKLKEMGYRSVGFVWEITASQNPNTQEATALARKINFFEQNGGTVLPYKYFQPPINGSAAVPMHVMFRPGDEGVTLEATNPAALIQAMYCEKYAAINYINPELLEELLEVIST</sequence>
<dbReference type="GO" id="GO:0016747">
    <property type="term" value="F:acyltransferase activity, transferring groups other than amino-acyl groups"/>
    <property type="evidence" value="ECO:0007669"/>
    <property type="project" value="InterPro"/>
</dbReference>
<dbReference type="EMBL" id="PYFT01000001">
    <property type="protein sequence ID" value="PSR56385.1"/>
    <property type="molecule type" value="Genomic_DNA"/>
</dbReference>
<dbReference type="InterPro" id="IPR000182">
    <property type="entry name" value="GNAT_dom"/>
</dbReference>
<dbReference type="Gene3D" id="3.40.630.30">
    <property type="match status" value="1"/>
</dbReference>
<reference evidence="2 3" key="1">
    <citation type="submission" date="2018-03" db="EMBL/GenBank/DDBJ databases">
        <title>Adhaeribacter sp. HMF7605 Genome sequencing and assembly.</title>
        <authorList>
            <person name="Kang H."/>
            <person name="Kang J."/>
            <person name="Cha I."/>
            <person name="Kim H."/>
            <person name="Joh K."/>
        </authorList>
    </citation>
    <scope>NUCLEOTIDE SEQUENCE [LARGE SCALE GENOMIC DNA]</scope>
    <source>
        <strain evidence="2 3">HMF7605</strain>
    </source>
</reference>
<dbReference type="Pfam" id="PF00583">
    <property type="entry name" value="Acetyltransf_1"/>
    <property type="match status" value="1"/>
</dbReference>
<proteinExistence type="predicted"/>
<dbReference type="SUPFAM" id="SSF55729">
    <property type="entry name" value="Acyl-CoA N-acyltransferases (Nat)"/>
    <property type="match status" value="1"/>
</dbReference>
<evidence type="ECO:0000313" key="2">
    <source>
        <dbReference type="EMBL" id="PSR56385.1"/>
    </source>
</evidence>
<evidence type="ECO:0000259" key="1">
    <source>
        <dbReference type="PROSITE" id="PS51186"/>
    </source>
</evidence>
<accession>A0A2T2YLP0</accession>
<dbReference type="InterPro" id="IPR016181">
    <property type="entry name" value="Acyl_CoA_acyltransferase"/>
</dbReference>
<protein>
    <recommendedName>
        <fullName evidence="1">N-acetyltransferase domain-containing protein</fullName>
    </recommendedName>
</protein>
<dbReference type="PROSITE" id="PS51186">
    <property type="entry name" value="GNAT"/>
    <property type="match status" value="1"/>
</dbReference>
<dbReference type="AlphaFoldDB" id="A0A2T2YLP0"/>
<comment type="caution">
    <text evidence="2">The sequence shown here is derived from an EMBL/GenBank/DDBJ whole genome shotgun (WGS) entry which is preliminary data.</text>
</comment>
<organism evidence="2 3">
    <name type="scientific">Adhaeribacter arboris</name>
    <dbReference type="NCBI Taxonomy" id="2072846"/>
    <lineage>
        <taxon>Bacteria</taxon>
        <taxon>Pseudomonadati</taxon>
        <taxon>Bacteroidota</taxon>
        <taxon>Cytophagia</taxon>
        <taxon>Cytophagales</taxon>
        <taxon>Hymenobacteraceae</taxon>
        <taxon>Adhaeribacter</taxon>
    </lineage>
</organism>
<evidence type="ECO:0000313" key="3">
    <source>
        <dbReference type="Proteomes" id="UP000240357"/>
    </source>
</evidence>